<evidence type="ECO:0000256" key="4">
    <source>
        <dbReference type="ARBA" id="ARBA00022475"/>
    </source>
</evidence>
<comment type="similarity">
    <text evidence="2">Belongs to the ABC transporter superfamily.</text>
</comment>
<name>A0ABR7NUL0_9FIRM</name>
<dbReference type="Pfam" id="PF08352">
    <property type="entry name" value="oligo_HPY"/>
    <property type="match status" value="1"/>
</dbReference>
<dbReference type="InterPro" id="IPR050388">
    <property type="entry name" value="ABC_Ni/Peptide_Import"/>
</dbReference>
<keyword evidence="6 9" id="KW-0067">ATP-binding</keyword>
<dbReference type="SMART" id="SM00382">
    <property type="entry name" value="AAA"/>
    <property type="match status" value="1"/>
</dbReference>
<gene>
    <name evidence="9" type="ORF">H8708_10600</name>
</gene>
<feature type="domain" description="ABC transporter" evidence="8">
    <location>
        <begin position="7"/>
        <end position="258"/>
    </location>
</feature>
<dbReference type="InterPro" id="IPR003439">
    <property type="entry name" value="ABC_transporter-like_ATP-bd"/>
</dbReference>
<evidence type="ECO:0000259" key="8">
    <source>
        <dbReference type="PROSITE" id="PS50893"/>
    </source>
</evidence>
<comment type="subcellular location">
    <subcellularLocation>
        <location evidence="1">Cell membrane</location>
        <topology evidence="1">Peripheral membrane protein</topology>
    </subcellularLocation>
</comment>
<proteinExistence type="inferred from homology"/>
<evidence type="ECO:0000256" key="1">
    <source>
        <dbReference type="ARBA" id="ARBA00004202"/>
    </source>
</evidence>
<dbReference type="PANTHER" id="PTHR43297">
    <property type="entry name" value="OLIGOPEPTIDE TRANSPORT ATP-BINDING PROTEIN APPD"/>
    <property type="match status" value="1"/>
</dbReference>
<organism evidence="9 10">
    <name type="scientific">Enterocloster hominis</name>
    <name type="common">ex Liu et al. 2021</name>
    <dbReference type="NCBI Taxonomy" id="2763663"/>
    <lineage>
        <taxon>Bacteria</taxon>
        <taxon>Bacillati</taxon>
        <taxon>Bacillota</taxon>
        <taxon>Clostridia</taxon>
        <taxon>Lachnospirales</taxon>
        <taxon>Lachnospiraceae</taxon>
        <taxon>Enterocloster</taxon>
    </lineage>
</organism>
<evidence type="ECO:0000256" key="5">
    <source>
        <dbReference type="ARBA" id="ARBA00022741"/>
    </source>
</evidence>
<evidence type="ECO:0000313" key="9">
    <source>
        <dbReference type="EMBL" id="MBC8599668.1"/>
    </source>
</evidence>
<dbReference type="Pfam" id="PF00005">
    <property type="entry name" value="ABC_tran"/>
    <property type="match status" value="1"/>
</dbReference>
<dbReference type="Gene3D" id="3.40.50.300">
    <property type="entry name" value="P-loop containing nucleotide triphosphate hydrolases"/>
    <property type="match status" value="1"/>
</dbReference>
<dbReference type="EMBL" id="JACRTJ010000024">
    <property type="protein sequence ID" value="MBC8599668.1"/>
    <property type="molecule type" value="Genomic_DNA"/>
</dbReference>
<evidence type="ECO:0000256" key="3">
    <source>
        <dbReference type="ARBA" id="ARBA00022448"/>
    </source>
</evidence>
<keyword evidence="7" id="KW-0472">Membrane</keyword>
<keyword evidence="10" id="KW-1185">Reference proteome</keyword>
<dbReference type="GO" id="GO:0005524">
    <property type="term" value="F:ATP binding"/>
    <property type="evidence" value="ECO:0007669"/>
    <property type="project" value="UniProtKB-KW"/>
</dbReference>
<evidence type="ECO:0000256" key="2">
    <source>
        <dbReference type="ARBA" id="ARBA00005417"/>
    </source>
</evidence>
<dbReference type="Proteomes" id="UP000647491">
    <property type="component" value="Unassembled WGS sequence"/>
</dbReference>
<dbReference type="CDD" id="cd03257">
    <property type="entry name" value="ABC_NikE_OppD_transporters"/>
    <property type="match status" value="1"/>
</dbReference>
<keyword evidence="5" id="KW-0547">Nucleotide-binding</keyword>
<comment type="caution">
    <text evidence="9">The sequence shown here is derived from an EMBL/GenBank/DDBJ whole genome shotgun (WGS) entry which is preliminary data.</text>
</comment>
<dbReference type="NCBIfam" id="TIGR01727">
    <property type="entry name" value="oligo_HPY"/>
    <property type="match status" value="1"/>
</dbReference>
<dbReference type="InterPro" id="IPR003593">
    <property type="entry name" value="AAA+_ATPase"/>
</dbReference>
<protein>
    <submittedName>
        <fullName evidence="9">ABC transporter ATP-binding protein</fullName>
    </submittedName>
</protein>
<dbReference type="SUPFAM" id="SSF52540">
    <property type="entry name" value="P-loop containing nucleoside triphosphate hydrolases"/>
    <property type="match status" value="1"/>
</dbReference>
<keyword evidence="4" id="KW-1003">Cell membrane</keyword>
<reference evidence="9 10" key="1">
    <citation type="submission" date="2020-08" db="EMBL/GenBank/DDBJ databases">
        <title>Genome public.</title>
        <authorList>
            <person name="Liu C."/>
            <person name="Sun Q."/>
        </authorList>
    </citation>
    <scope>NUCLEOTIDE SEQUENCE [LARGE SCALE GENOMIC DNA]</scope>
    <source>
        <strain evidence="9 10">BX10</strain>
    </source>
</reference>
<dbReference type="InterPro" id="IPR013563">
    <property type="entry name" value="Oligopep_ABC_C"/>
</dbReference>
<dbReference type="RefSeq" id="WP_262427836.1">
    <property type="nucleotide sequence ID" value="NZ_JACRTJ010000024.1"/>
</dbReference>
<evidence type="ECO:0000256" key="7">
    <source>
        <dbReference type="ARBA" id="ARBA00023136"/>
    </source>
</evidence>
<dbReference type="InterPro" id="IPR027417">
    <property type="entry name" value="P-loop_NTPase"/>
</dbReference>
<sequence>MAKENIIEVQNLKTYFHTPEGIVKSVDGVSFSIEKGKTMALVGESGCGKTQTSLSLIRLLAPTAKVSADKIEINGKETKDYTKDQARGIRGKDISMIFQEPMTSLNPVYRVKRQLEEMIRLHQPELSKQDTYQRALNILTRVGIPEPQERIRVFPHQLSGGLRQRVMIAIALASNPRLLIADEPTTALDVTIQAQIIELLKEIQKEMEMSILLITHDFGVVSQMADTVSVMYAGKIVEQGSMKDIFEDPWHPYTRLLIMSIPGIKVKRGGRLETIEGAVPNPMNFPPGCRFYPRCPYAEERCMREEPVPEVIGGRMVRCLKRGVHDGR</sequence>
<evidence type="ECO:0000256" key="6">
    <source>
        <dbReference type="ARBA" id="ARBA00022840"/>
    </source>
</evidence>
<keyword evidence="3" id="KW-0813">Transport</keyword>
<dbReference type="PANTHER" id="PTHR43297:SF2">
    <property type="entry name" value="DIPEPTIDE TRANSPORT ATP-BINDING PROTEIN DPPD"/>
    <property type="match status" value="1"/>
</dbReference>
<accession>A0ABR7NUL0</accession>
<evidence type="ECO:0000313" key="10">
    <source>
        <dbReference type="Proteomes" id="UP000647491"/>
    </source>
</evidence>
<dbReference type="PROSITE" id="PS50893">
    <property type="entry name" value="ABC_TRANSPORTER_2"/>
    <property type="match status" value="1"/>
</dbReference>